<protein>
    <submittedName>
        <fullName evidence="2">Uncharacterized protein</fullName>
    </submittedName>
</protein>
<proteinExistence type="predicted"/>
<dbReference type="Proteomes" id="UP000677082">
    <property type="component" value="Unassembled WGS sequence"/>
</dbReference>
<accession>A0A919TFZ2</accession>
<organism evidence="2 3">
    <name type="scientific">Paractinoplanes toevensis</name>
    <dbReference type="NCBI Taxonomy" id="571911"/>
    <lineage>
        <taxon>Bacteria</taxon>
        <taxon>Bacillati</taxon>
        <taxon>Actinomycetota</taxon>
        <taxon>Actinomycetes</taxon>
        <taxon>Micromonosporales</taxon>
        <taxon>Micromonosporaceae</taxon>
        <taxon>Paractinoplanes</taxon>
    </lineage>
</organism>
<dbReference type="EMBL" id="BOQN01000076">
    <property type="protein sequence ID" value="GIM94186.1"/>
    <property type="molecule type" value="Genomic_DNA"/>
</dbReference>
<gene>
    <name evidence="2" type="ORF">Ato02nite_059790</name>
</gene>
<evidence type="ECO:0000313" key="2">
    <source>
        <dbReference type="EMBL" id="GIM94186.1"/>
    </source>
</evidence>
<evidence type="ECO:0000256" key="1">
    <source>
        <dbReference type="SAM" id="MobiDB-lite"/>
    </source>
</evidence>
<sequence length="65" mass="6689">MTLSLQRTIRRDTTVFSGLRRGAGIQLRRGAGESGGTVTTSLSIGVPRSPLANVTPSSTTDASDG</sequence>
<name>A0A919TFZ2_9ACTN</name>
<comment type="caution">
    <text evidence="2">The sequence shown here is derived from an EMBL/GenBank/DDBJ whole genome shotgun (WGS) entry which is preliminary data.</text>
</comment>
<dbReference type="AlphaFoldDB" id="A0A919TFZ2"/>
<reference evidence="2 3" key="1">
    <citation type="submission" date="2021-03" db="EMBL/GenBank/DDBJ databases">
        <title>Whole genome shotgun sequence of Actinoplanes toevensis NBRC 105298.</title>
        <authorList>
            <person name="Komaki H."/>
            <person name="Tamura T."/>
        </authorList>
    </citation>
    <scope>NUCLEOTIDE SEQUENCE [LARGE SCALE GENOMIC DNA]</scope>
    <source>
        <strain evidence="2 3">NBRC 105298</strain>
    </source>
</reference>
<keyword evidence="3" id="KW-1185">Reference proteome</keyword>
<feature type="region of interest" description="Disordered" evidence="1">
    <location>
        <begin position="28"/>
        <end position="65"/>
    </location>
</feature>
<evidence type="ECO:0000313" key="3">
    <source>
        <dbReference type="Proteomes" id="UP000677082"/>
    </source>
</evidence>
<feature type="compositionally biased region" description="Polar residues" evidence="1">
    <location>
        <begin position="52"/>
        <end position="65"/>
    </location>
</feature>